<keyword evidence="14" id="KW-1185">Reference proteome</keyword>
<comment type="function">
    <text evidence="1 10">One of two assembly initiator proteins, it binds directly to the 5'-end of the 23S rRNA, where it nucleates assembly of the 50S subunit.</text>
</comment>
<dbReference type="InterPro" id="IPR057264">
    <property type="entry name" value="Ribosomal_uL24_C"/>
</dbReference>
<sequence length="108" mass="11835">MTIPKLHVKQGDMVKIIAGNDKGKSGEVLKAFPKDNRVVVEGINIIKKHERPTQDMPQGGIIEKEGTINSANVMLICNHCEQPTRTGKKVLDSGEKARVCKKCGEVVE</sequence>
<dbReference type="Pfam" id="PF17136">
    <property type="entry name" value="ribosomal_L24"/>
    <property type="match status" value="1"/>
</dbReference>
<evidence type="ECO:0000256" key="5">
    <source>
        <dbReference type="ARBA" id="ARBA00022884"/>
    </source>
</evidence>
<comment type="similarity">
    <text evidence="2 10 11">Belongs to the universal ribosomal protein uL24 family.</text>
</comment>
<protein>
    <recommendedName>
        <fullName evidence="8 10">Large ribosomal subunit protein uL24</fullName>
    </recommendedName>
</protein>
<keyword evidence="4 10" id="KW-0699">rRNA-binding</keyword>
<evidence type="ECO:0000256" key="8">
    <source>
        <dbReference type="ARBA" id="ARBA00035206"/>
    </source>
</evidence>
<dbReference type="GO" id="GO:0003735">
    <property type="term" value="F:structural constituent of ribosome"/>
    <property type="evidence" value="ECO:0007669"/>
    <property type="project" value="InterPro"/>
</dbReference>
<evidence type="ECO:0000256" key="6">
    <source>
        <dbReference type="ARBA" id="ARBA00022980"/>
    </source>
</evidence>
<name>A0A1T4Q527_9FIRM</name>
<evidence type="ECO:0000256" key="10">
    <source>
        <dbReference type="HAMAP-Rule" id="MF_01326"/>
    </source>
</evidence>
<dbReference type="GO" id="GO:0006412">
    <property type="term" value="P:translation"/>
    <property type="evidence" value="ECO:0007669"/>
    <property type="project" value="UniProtKB-UniRule"/>
</dbReference>
<dbReference type="GO" id="GO:0005840">
    <property type="term" value="C:ribosome"/>
    <property type="evidence" value="ECO:0007669"/>
    <property type="project" value="UniProtKB-KW"/>
</dbReference>
<dbReference type="PROSITE" id="PS01108">
    <property type="entry name" value="RIBOSOMAL_L24"/>
    <property type="match status" value="1"/>
</dbReference>
<dbReference type="InterPro" id="IPR041988">
    <property type="entry name" value="Ribosomal_uL24_KOW"/>
</dbReference>
<evidence type="ECO:0000256" key="3">
    <source>
        <dbReference type="ARBA" id="ARBA00011838"/>
    </source>
</evidence>
<dbReference type="RefSeq" id="WP_078810852.1">
    <property type="nucleotide sequence ID" value="NZ_FUWM01000024.1"/>
</dbReference>
<evidence type="ECO:0000256" key="11">
    <source>
        <dbReference type="RuleBase" id="RU003477"/>
    </source>
</evidence>
<evidence type="ECO:0000313" key="14">
    <source>
        <dbReference type="Proteomes" id="UP000190625"/>
    </source>
</evidence>
<dbReference type="InterPro" id="IPR014722">
    <property type="entry name" value="Rib_uL2_dom2"/>
</dbReference>
<evidence type="ECO:0000259" key="12">
    <source>
        <dbReference type="SMART" id="SM00739"/>
    </source>
</evidence>
<accession>A0A1T4Q527</accession>
<dbReference type="SMART" id="SM00739">
    <property type="entry name" value="KOW"/>
    <property type="match status" value="1"/>
</dbReference>
<evidence type="ECO:0000256" key="9">
    <source>
        <dbReference type="ARBA" id="ARBA00058688"/>
    </source>
</evidence>
<dbReference type="Gene3D" id="2.30.30.30">
    <property type="match status" value="1"/>
</dbReference>
<dbReference type="InterPro" id="IPR003256">
    <property type="entry name" value="Ribosomal_uL24"/>
</dbReference>
<dbReference type="InterPro" id="IPR005825">
    <property type="entry name" value="Ribosomal_uL24_CS"/>
</dbReference>
<evidence type="ECO:0000256" key="1">
    <source>
        <dbReference type="ARBA" id="ARBA00004072"/>
    </source>
</evidence>
<dbReference type="GO" id="GO:1990904">
    <property type="term" value="C:ribonucleoprotein complex"/>
    <property type="evidence" value="ECO:0007669"/>
    <property type="project" value="UniProtKB-KW"/>
</dbReference>
<evidence type="ECO:0000256" key="7">
    <source>
        <dbReference type="ARBA" id="ARBA00023274"/>
    </source>
</evidence>
<dbReference type="InterPro" id="IPR008991">
    <property type="entry name" value="Translation_prot_SH3-like_sf"/>
</dbReference>
<dbReference type="NCBIfam" id="TIGR01079">
    <property type="entry name" value="rplX_bact"/>
    <property type="match status" value="1"/>
</dbReference>
<dbReference type="InterPro" id="IPR005824">
    <property type="entry name" value="KOW"/>
</dbReference>
<keyword evidence="7 10" id="KW-0687">Ribonucleoprotein</keyword>
<evidence type="ECO:0000256" key="2">
    <source>
        <dbReference type="ARBA" id="ARBA00010618"/>
    </source>
</evidence>
<evidence type="ECO:0000313" key="13">
    <source>
        <dbReference type="EMBL" id="SJZ98641.1"/>
    </source>
</evidence>
<reference evidence="14" key="1">
    <citation type="submission" date="2017-02" db="EMBL/GenBank/DDBJ databases">
        <authorList>
            <person name="Varghese N."/>
            <person name="Submissions S."/>
        </authorList>
    </citation>
    <scope>NUCLEOTIDE SEQUENCE [LARGE SCALE GENOMIC DNA]</scope>
    <source>
        <strain evidence="14">ATCC BAA-73</strain>
    </source>
</reference>
<dbReference type="Proteomes" id="UP000190625">
    <property type="component" value="Unassembled WGS sequence"/>
</dbReference>
<comment type="subunit">
    <text evidence="3 10">Part of the 50S ribosomal subunit.</text>
</comment>
<dbReference type="EMBL" id="FUWM01000024">
    <property type="protein sequence ID" value="SJZ98641.1"/>
    <property type="molecule type" value="Genomic_DNA"/>
</dbReference>
<dbReference type="SUPFAM" id="SSF50104">
    <property type="entry name" value="Translation proteins SH3-like domain"/>
    <property type="match status" value="1"/>
</dbReference>
<gene>
    <name evidence="10" type="primary">rplX</name>
    <name evidence="13" type="ORF">SAMN02745118_02422</name>
</gene>
<organism evidence="13 14">
    <name type="scientific">Selenihalanaerobacter shriftii</name>
    <dbReference type="NCBI Taxonomy" id="142842"/>
    <lineage>
        <taxon>Bacteria</taxon>
        <taxon>Bacillati</taxon>
        <taxon>Bacillota</taxon>
        <taxon>Clostridia</taxon>
        <taxon>Halanaerobiales</taxon>
        <taxon>Halobacteroidaceae</taxon>
        <taxon>Selenihalanaerobacter</taxon>
    </lineage>
</organism>
<proteinExistence type="inferred from homology"/>
<dbReference type="PANTHER" id="PTHR12903">
    <property type="entry name" value="MITOCHONDRIAL RIBOSOMAL PROTEIN L24"/>
    <property type="match status" value="1"/>
</dbReference>
<dbReference type="GO" id="GO:0019843">
    <property type="term" value="F:rRNA binding"/>
    <property type="evidence" value="ECO:0007669"/>
    <property type="project" value="UniProtKB-UniRule"/>
</dbReference>
<keyword evidence="6 10" id="KW-0689">Ribosomal protein</keyword>
<feature type="domain" description="KOW" evidence="12">
    <location>
        <begin position="7"/>
        <end position="34"/>
    </location>
</feature>
<keyword evidence="5 10" id="KW-0694">RNA-binding</keyword>
<dbReference type="AlphaFoldDB" id="A0A1T4Q527"/>
<evidence type="ECO:0000256" key="4">
    <source>
        <dbReference type="ARBA" id="ARBA00022730"/>
    </source>
</evidence>
<dbReference type="HAMAP" id="MF_01326_B">
    <property type="entry name" value="Ribosomal_uL24_B"/>
    <property type="match status" value="1"/>
</dbReference>
<dbReference type="FunFam" id="2.30.30.30:FF:000004">
    <property type="entry name" value="50S ribosomal protein L24"/>
    <property type="match status" value="1"/>
</dbReference>
<dbReference type="CDD" id="cd06089">
    <property type="entry name" value="KOW_RPL26"/>
    <property type="match status" value="1"/>
</dbReference>
<dbReference type="STRING" id="142842.SAMN02745118_02422"/>
<dbReference type="Pfam" id="PF00467">
    <property type="entry name" value="KOW"/>
    <property type="match status" value="1"/>
</dbReference>
<comment type="function">
    <text evidence="9 10">One of the proteins that surrounds the polypeptide exit tunnel on the outside of the subunit.</text>
</comment>